<dbReference type="Proteomes" id="UP000258613">
    <property type="component" value="Chromosome"/>
</dbReference>
<dbReference type="PANTHER" id="PTHR38342:SF1">
    <property type="entry name" value="SLR5037 PROTEIN"/>
    <property type="match status" value="1"/>
</dbReference>
<accession>A0A346PTL9</accession>
<dbReference type="SUPFAM" id="SSF103247">
    <property type="entry name" value="TT1751-like"/>
    <property type="match status" value="1"/>
</dbReference>
<dbReference type="Pfam" id="PF03625">
    <property type="entry name" value="DUF302"/>
    <property type="match status" value="1"/>
</dbReference>
<sequence length="173" mass="18926">MNRDNDGRRSSRGLTLVGGLVAGAVGTVAAMAALGPRLLMVEDESPYGFAETTDRFESAVESTDWKILHVHDLQGKMENHGYVADRTTVYEICSSEHASNILTRDDERVVSSMMPCRVSVYETSDGRVYISRMNAGLVATVFGGVVRRTMDDAYTESEAIVDATVDPFDDPRP</sequence>
<protein>
    <recommendedName>
        <fullName evidence="1">DUF302 domain-containing protein</fullName>
    </recommendedName>
</protein>
<dbReference type="RefSeq" id="WP_117369429.1">
    <property type="nucleotide sequence ID" value="NZ_CP027033.1"/>
</dbReference>
<feature type="domain" description="DUF302" evidence="1">
    <location>
        <begin position="71"/>
        <end position="134"/>
    </location>
</feature>
<organism evidence="2 3">
    <name type="scientific">Natrarchaeobaculum sulfurireducens</name>
    <dbReference type="NCBI Taxonomy" id="2044521"/>
    <lineage>
        <taxon>Archaea</taxon>
        <taxon>Methanobacteriati</taxon>
        <taxon>Methanobacteriota</taxon>
        <taxon>Stenosarchaea group</taxon>
        <taxon>Halobacteria</taxon>
        <taxon>Halobacteriales</taxon>
        <taxon>Natrialbaceae</taxon>
        <taxon>Natrarchaeobaculum</taxon>
    </lineage>
</organism>
<dbReference type="AlphaFoldDB" id="A0A346PTL9"/>
<dbReference type="GeneID" id="37643368"/>
<dbReference type="InterPro" id="IPR035923">
    <property type="entry name" value="TT1751-like_sf"/>
</dbReference>
<proteinExistence type="predicted"/>
<keyword evidence="3" id="KW-1185">Reference proteome</keyword>
<gene>
    <name evidence="2" type="ORF">AArcMg_2875</name>
</gene>
<dbReference type="Gene3D" id="3.30.310.70">
    <property type="entry name" value="TT1751-like domain"/>
    <property type="match status" value="1"/>
</dbReference>
<evidence type="ECO:0000259" key="1">
    <source>
        <dbReference type="Pfam" id="PF03625"/>
    </source>
</evidence>
<dbReference type="PANTHER" id="PTHR38342">
    <property type="entry name" value="SLR5037 PROTEIN"/>
    <property type="match status" value="1"/>
</dbReference>
<evidence type="ECO:0000313" key="2">
    <source>
        <dbReference type="EMBL" id="AXR82864.1"/>
    </source>
</evidence>
<dbReference type="EMBL" id="CP027033">
    <property type="protein sequence ID" value="AXR82864.1"/>
    <property type="molecule type" value="Genomic_DNA"/>
</dbReference>
<name>A0A346PTL9_9EURY</name>
<reference evidence="3" key="1">
    <citation type="submission" date="2018-02" db="EMBL/GenBank/DDBJ databases">
        <title>Phenotypic and genomic properties of facultatively anaerobic sulfur-reducing natronoarchaea from hypersaline soda lakes.</title>
        <authorList>
            <person name="Sorokin D.Y."/>
            <person name="Kublanov I.V."/>
            <person name="Roman P."/>
            <person name="Sinninghe Damste J.S."/>
            <person name="Golyshin P.N."/>
            <person name="Rojo D."/>
            <person name="Ciordia S."/>
            <person name="Mena M.D.C."/>
            <person name="Ferrer M."/>
            <person name="Messina E."/>
            <person name="Smedile F."/>
            <person name="La Spada G."/>
            <person name="La Cono V."/>
            <person name="Yakimov M.M."/>
        </authorList>
    </citation>
    <scope>NUCLEOTIDE SEQUENCE [LARGE SCALE GENOMIC DNA]</scope>
    <source>
        <strain evidence="3">AArc-Mg</strain>
    </source>
</reference>
<evidence type="ECO:0000313" key="3">
    <source>
        <dbReference type="Proteomes" id="UP000258613"/>
    </source>
</evidence>
<dbReference type="CDD" id="cd14797">
    <property type="entry name" value="DUF302"/>
    <property type="match status" value="1"/>
</dbReference>
<dbReference type="KEGG" id="nag:AArcMg_2875"/>
<dbReference type="InterPro" id="IPR005180">
    <property type="entry name" value="DUF302"/>
</dbReference>